<evidence type="ECO:0000313" key="2">
    <source>
        <dbReference type="Proteomes" id="UP000078410"/>
    </source>
</evidence>
<name>A0A1B7IQS7_9ENTR</name>
<sequence length="133" mass="14631">MSRENANSTAQEQQPDVQFLLANIATTLLPTLTDIVSEAVENAMAASACATMSKDNFCRVNGISPSLLEKWIANGVVLLAPTPTTTVKRTVKCKETGKERTDVMEKHGNALINIAAWNERNRQHAKKCRYIKS</sequence>
<comment type="caution">
    <text evidence="1">The sequence shown here is derived from an EMBL/GenBank/DDBJ whole genome shotgun (WGS) entry which is preliminary data.</text>
</comment>
<accession>A0A1B7IQS7</accession>
<protein>
    <submittedName>
        <fullName evidence="1">Uncharacterized protein</fullName>
    </submittedName>
</protein>
<keyword evidence="2" id="KW-1185">Reference proteome</keyword>
<dbReference type="Proteomes" id="UP000078410">
    <property type="component" value="Unassembled WGS sequence"/>
</dbReference>
<reference evidence="1 2" key="1">
    <citation type="submission" date="2016-04" db="EMBL/GenBank/DDBJ databases">
        <title>ATOL: Assembling a taxonomically balanced genome-scale reconstruction of the evolutionary history of the Enterobacteriaceae.</title>
        <authorList>
            <person name="Plunkett G.III."/>
            <person name="Neeno-Eckwall E.C."/>
            <person name="Glasner J.D."/>
            <person name="Perna N.T."/>
        </authorList>
    </citation>
    <scope>NUCLEOTIDE SEQUENCE [LARGE SCALE GENOMIC DNA]</scope>
    <source>
        <strain evidence="1 2">ATCC 51605</strain>
    </source>
</reference>
<dbReference type="OrthoDB" id="6504607at2"/>
<gene>
    <name evidence="1" type="ORF">M975_1986</name>
</gene>
<evidence type="ECO:0000313" key="1">
    <source>
        <dbReference type="EMBL" id="OAT32094.1"/>
    </source>
</evidence>
<proteinExistence type="predicted"/>
<dbReference type="EMBL" id="LXER01000017">
    <property type="protein sequence ID" value="OAT32094.1"/>
    <property type="molecule type" value="Genomic_DNA"/>
</dbReference>
<dbReference type="AlphaFoldDB" id="A0A1B7IQS7"/>
<dbReference type="RefSeq" id="WP_064559051.1">
    <property type="nucleotide sequence ID" value="NZ_LXER01000017.1"/>
</dbReference>
<organism evidence="1 2">
    <name type="scientific">Buttiauxella brennerae ATCC 51605</name>
    <dbReference type="NCBI Taxonomy" id="1354251"/>
    <lineage>
        <taxon>Bacteria</taxon>
        <taxon>Pseudomonadati</taxon>
        <taxon>Pseudomonadota</taxon>
        <taxon>Gammaproteobacteria</taxon>
        <taxon>Enterobacterales</taxon>
        <taxon>Enterobacteriaceae</taxon>
        <taxon>Buttiauxella</taxon>
    </lineage>
</organism>
<dbReference type="PATRIC" id="fig|1354251.4.peg.2053"/>